<dbReference type="GO" id="GO:0009307">
    <property type="term" value="P:DNA restriction-modification system"/>
    <property type="evidence" value="ECO:0007669"/>
    <property type="project" value="UniProtKB-KW"/>
</dbReference>
<evidence type="ECO:0000259" key="2">
    <source>
        <dbReference type="PROSITE" id="PS51192"/>
    </source>
</evidence>
<comment type="caution">
    <text evidence="3">The sequence shown here is derived from an EMBL/GenBank/DDBJ whole genome shotgun (WGS) entry which is preliminary data.</text>
</comment>
<dbReference type="Gene3D" id="3.90.1570.30">
    <property type="match status" value="1"/>
</dbReference>
<organism evidence="3 4">
    <name type="scientific">Acidocella aminolytica 101 = DSM 11237</name>
    <dbReference type="NCBI Taxonomy" id="1120923"/>
    <lineage>
        <taxon>Bacteria</taxon>
        <taxon>Pseudomonadati</taxon>
        <taxon>Pseudomonadota</taxon>
        <taxon>Alphaproteobacteria</taxon>
        <taxon>Acetobacterales</taxon>
        <taxon>Acidocellaceae</taxon>
        <taxon>Acidocella</taxon>
    </lineage>
</organism>
<dbReference type="CDD" id="cd18799">
    <property type="entry name" value="SF2_C_EcoAI-like"/>
    <property type="match status" value="1"/>
</dbReference>
<dbReference type="Pfam" id="PF04851">
    <property type="entry name" value="ResIII"/>
    <property type="match status" value="1"/>
</dbReference>
<dbReference type="EMBL" id="BANC01000133">
    <property type="protein sequence ID" value="GAN81983.1"/>
    <property type="molecule type" value="Genomic_DNA"/>
</dbReference>
<dbReference type="Pfam" id="PF08463">
    <property type="entry name" value="EcoEI_R_C"/>
    <property type="match status" value="1"/>
</dbReference>
<evidence type="ECO:0000313" key="3">
    <source>
        <dbReference type="EMBL" id="GAN81983.1"/>
    </source>
</evidence>
<dbReference type="GO" id="GO:0005829">
    <property type="term" value="C:cytosol"/>
    <property type="evidence" value="ECO:0007669"/>
    <property type="project" value="TreeGrafter"/>
</dbReference>
<feature type="domain" description="Helicase ATP-binding" evidence="2">
    <location>
        <begin position="365"/>
        <end position="522"/>
    </location>
</feature>
<dbReference type="PROSITE" id="PS51192">
    <property type="entry name" value="HELICASE_ATP_BIND_1"/>
    <property type="match status" value="1"/>
</dbReference>
<dbReference type="InterPro" id="IPR006935">
    <property type="entry name" value="Helicase/UvrB_N"/>
</dbReference>
<dbReference type="GO" id="GO:0003677">
    <property type="term" value="F:DNA binding"/>
    <property type="evidence" value="ECO:0007669"/>
    <property type="project" value="UniProtKB-KW"/>
</dbReference>
<evidence type="ECO:0000256" key="1">
    <source>
        <dbReference type="SAM" id="Coils"/>
    </source>
</evidence>
<reference evidence="3 4" key="1">
    <citation type="submission" date="2012-11" db="EMBL/GenBank/DDBJ databases">
        <title>Whole genome sequence of Acidocella aminolytica 101 = DSM 11237.</title>
        <authorList>
            <person name="Azuma Y."/>
            <person name="Higashiura N."/>
            <person name="Hirakawa H."/>
            <person name="Matsushita K."/>
        </authorList>
    </citation>
    <scope>NUCLEOTIDE SEQUENCE [LARGE SCALE GENOMIC DNA]</scope>
    <source>
        <strain evidence="4">101 / DSM 11237</strain>
    </source>
</reference>
<proteinExistence type="predicted"/>
<dbReference type="InterPro" id="IPR027417">
    <property type="entry name" value="P-loop_NTPase"/>
</dbReference>
<dbReference type="Pfam" id="PF13643">
    <property type="entry name" value="DUF4145"/>
    <property type="match status" value="1"/>
</dbReference>
<dbReference type="GO" id="GO:0005524">
    <property type="term" value="F:ATP binding"/>
    <property type="evidence" value="ECO:0007669"/>
    <property type="project" value="UniProtKB-KW"/>
</dbReference>
<gene>
    <name evidence="3" type="ORF">Aam_135_003</name>
</gene>
<dbReference type="InterPro" id="IPR001650">
    <property type="entry name" value="Helicase_C-like"/>
</dbReference>
<dbReference type="Pfam" id="PF00271">
    <property type="entry name" value="Helicase_C"/>
    <property type="match status" value="1"/>
</dbReference>
<dbReference type="Gene3D" id="3.40.50.300">
    <property type="entry name" value="P-loop containing nucleotide triphosphate hydrolases"/>
    <property type="match status" value="2"/>
</dbReference>
<name>A0A0D6PL89_9PROT</name>
<dbReference type="InterPro" id="IPR014001">
    <property type="entry name" value="Helicase_ATP-bd"/>
</dbReference>
<dbReference type="InterPro" id="IPR013670">
    <property type="entry name" value="EcoEI_R_C_dom"/>
</dbReference>
<dbReference type="OrthoDB" id="9803459at2"/>
<keyword evidence="4" id="KW-1185">Reference proteome</keyword>
<feature type="coiled-coil region" evidence="1">
    <location>
        <begin position="145"/>
        <end position="196"/>
    </location>
</feature>
<sequence>MSQFGFLQPEWPDIFGAAARAEAQALSDPRAAAFYARRTLELVMAWLYKADARLNLPYQDNLNALIHEPSFRTVAGQAIFAKARYLKDVGNKAVHSDKPFSETEARTALAELFHLCFWLARHYARGPKPADSMAFDASKLPRPMAQVAKITLDQLRRREAELQERDEKLATLLADKAHLDEELARLRAEVAAARTANMAVPDHHDYGEAATRDNFIDLLLREAGWNPNAPNVAEYEVTGMPTTSRQGFVDYVLWGDDGKPLALVEAKATRHAALKGQQQAKLYADCLEAMTGQRPIIFCSNGYEHWIWDDTAYPPREVQGFYKKDELELLIQRRTTRRPLAEAQPDEEIAGRYYQQRAIRRIAETFEDHHQRKALVVMATGAGKTRTVIALADMLMRANWAKRVLFLADRVSLVNQAVRAFSKNLPSSSPVNLVTDKHSEGRVFVSTYPTMMKLIDEQDGAARRFGTGHFDLVIVDEAHRSIYRKYSAIFDWFDSLLVGLTATPKDEIDRNTYRLFELENGVPTDAYPLEQAVADKVLVPMQAISVPLKYPRQGIRYADLSEEEKEDWDALEWDEEDGPPESVDPQAVNKWLFNADTVDKVLMHLMTHGQRVEGGDRLGKTIIFAKNHKHAEFIQERFDANYPHLKGSFARVIDFQIDYAQSLIDSFSIASKAPHIAISVDMLDTGIDVPEVVNLVFFKLVRSKTKFWQMIGRGTRLCPDLFGPGQDKKFFYVFDFCQNLEFFSQPEAQAEGNVADSLSARLFKTRLKLVGALDEGREEDGAHAGLRGDVAAQLQREVAAMNLDNFIVRPKRKLVETYSKPEAWEQLDDDARHVLAEEVANLPAELDPERLEAKQFDMLVLNLQLCVLKRQPGFVKLRKQAEEIAAALEAQASIPIIQAELALIHDIQTDAWWQDVTVEMLEHVRRHLRGLVHLIEKRKRAIIYTDFEDELGEGELVPFEQFGPPDSFEKFKAKARFFLRQHEDHIAVHKLRTNNQLTQTDLDELERMLRESGTGTADDIEQAKASAAGLGLFVRSLVGLDRGAAKAAFSAFMAGRALSANQIEFIDMIVEQLTESGVMDPARLYESPYTDLNDQGLDGLFGGEAADALLAVLDEIKRRAAA</sequence>
<dbReference type="GO" id="GO:0009035">
    <property type="term" value="F:type I site-specific deoxyribonuclease activity"/>
    <property type="evidence" value="ECO:0007669"/>
    <property type="project" value="UniProtKB-EC"/>
</dbReference>
<dbReference type="AlphaFoldDB" id="A0A0D6PL89"/>
<dbReference type="SMART" id="SM00487">
    <property type="entry name" value="DEXDc"/>
    <property type="match status" value="1"/>
</dbReference>
<accession>A0A0D6PL89</accession>
<keyword evidence="1" id="KW-0175">Coiled coil</keyword>
<dbReference type="Proteomes" id="UP000032668">
    <property type="component" value="Unassembled WGS sequence"/>
</dbReference>
<dbReference type="SUPFAM" id="SSF52540">
    <property type="entry name" value="P-loop containing nucleoside triphosphate hydrolases"/>
    <property type="match status" value="2"/>
</dbReference>
<dbReference type="InterPro" id="IPR050742">
    <property type="entry name" value="Helicase_Restrict-Modif_Enz"/>
</dbReference>
<dbReference type="STRING" id="1120923.SAMN02746095_02115"/>
<dbReference type="PANTHER" id="PTHR47396:SF1">
    <property type="entry name" value="ATP-DEPENDENT HELICASE IRC3-RELATED"/>
    <property type="match status" value="1"/>
</dbReference>
<protein>
    <submittedName>
        <fullName evidence="3">Type III restriction enzyme res subunit</fullName>
    </submittedName>
</protein>
<dbReference type="RefSeq" id="WP_048880370.1">
    <property type="nucleotide sequence ID" value="NZ_BANC01000133.1"/>
</dbReference>
<evidence type="ECO:0000313" key="4">
    <source>
        <dbReference type="Proteomes" id="UP000032668"/>
    </source>
</evidence>
<dbReference type="PANTHER" id="PTHR47396">
    <property type="entry name" value="TYPE I RESTRICTION ENZYME ECOKI R PROTEIN"/>
    <property type="match status" value="1"/>
</dbReference>
<dbReference type="InterPro" id="IPR025285">
    <property type="entry name" value="DUF4145"/>
</dbReference>
<dbReference type="CDD" id="cd18032">
    <property type="entry name" value="DEXHc_RE_I_III_res"/>
    <property type="match status" value="1"/>
</dbReference>